<dbReference type="AlphaFoldDB" id="A0A2T2YEA5"/>
<evidence type="ECO:0000256" key="10">
    <source>
        <dbReference type="ARBA" id="ARBA00023277"/>
    </source>
</evidence>
<feature type="compositionally biased region" description="Polar residues" evidence="15">
    <location>
        <begin position="33"/>
        <end position="58"/>
    </location>
</feature>
<sequence length="402" mass="44355">MSNKNIRITFLLALGLSISSLWGLTGCNSNQNKAETTNNPGTTADSAATSNPGSSAQSFGKLKDGTEVQQYTLINKKGTKALFTNYGARWVSFLIPDINNKITDVVVGFKNATAYEASTEPYFGATIGRVGNRIAKGRFILDGKEYKLFTNNGPNTLHGGKKGFQAVIWNANQKDDHTLEFTYLSKDKEEGFPGNLNVKVTYALTDDNELTIDYEATTDQKTLVNLTNHAFFNLNGEGSGTILNHVLQINADRYTPVDATLIPTGKIEPVTGTPFDFRERKPMGTNINDKNEQLKNGGGFDHNYVLNENKAPGLNMAARVKGDKSGIIMDVLTLEPGLQFYSGNFMQSKNTFKSGAKDDFRTAFCLETQHYPDAPNHPNFPSIILEPSKTYKTRTVYKFFSR</sequence>
<dbReference type="InterPro" id="IPR011013">
    <property type="entry name" value="Gal_mutarotase_sf_dom"/>
</dbReference>
<dbReference type="GO" id="GO:0006006">
    <property type="term" value="P:glucose metabolic process"/>
    <property type="evidence" value="ECO:0007669"/>
    <property type="project" value="TreeGrafter"/>
</dbReference>
<dbReference type="Pfam" id="PF01263">
    <property type="entry name" value="Aldose_epim"/>
    <property type="match status" value="1"/>
</dbReference>
<proteinExistence type="inferred from homology"/>
<dbReference type="NCBIfam" id="NF008277">
    <property type="entry name" value="PRK11055.1"/>
    <property type="match status" value="1"/>
</dbReference>
<dbReference type="EMBL" id="PYFT01000001">
    <property type="protein sequence ID" value="PSR53845.1"/>
    <property type="molecule type" value="Genomic_DNA"/>
</dbReference>
<dbReference type="PROSITE" id="PS51257">
    <property type="entry name" value="PROKAR_LIPOPROTEIN"/>
    <property type="match status" value="1"/>
</dbReference>
<dbReference type="GO" id="GO:0005737">
    <property type="term" value="C:cytoplasm"/>
    <property type="evidence" value="ECO:0007669"/>
    <property type="project" value="UniProtKB-SubCell"/>
</dbReference>
<keyword evidence="18" id="KW-1185">Reference proteome</keyword>
<feature type="binding site" evidence="14">
    <location>
        <begin position="132"/>
        <end position="133"/>
    </location>
    <ligand>
        <name>beta-D-galactose</name>
        <dbReference type="ChEBI" id="CHEBI:27667"/>
    </ligand>
</feature>
<feature type="chain" id="PRO_5015585586" description="Aldose 1-epimerase" evidence="16">
    <location>
        <begin position="24"/>
        <end position="402"/>
    </location>
</feature>
<feature type="active site" description="Proton donor" evidence="12">
    <location>
        <position position="229"/>
    </location>
</feature>
<comment type="subcellular location">
    <subcellularLocation>
        <location evidence="2">Cytoplasm</location>
    </subcellularLocation>
</comment>
<feature type="binding site" evidence="13">
    <location>
        <position position="301"/>
    </location>
    <ligand>
        <name>beta-D-galactose</name>
        <dbReference type="ChEBI" id="CHEBI:27667"/>
    </ligand>
</feature>
<evidence type="ECO:0000256" key="11">
    <source>
        <dbReference type="PIRNR" id="PIRNR005096"/>
    </source>
</evidence>
<dbReference type="RefSeq" id="WP_106928890.1">
    <property type="nucleotide sequence ID" value="NZ_PYFT01000001.1"/>
</dbReference>
<dbReference type="Gene3D" id="2.70.98.10">
    <property type="match status" value="1"/>
</dbReference>
<keyword evidence="8" id="KW-0106">Calcium</keyword>
<comment type="subunit">
    <text evidence="5">Monomer.</text>
</comment>
<evidence type="ECO:0000256" key="3">
    <source>
        <dbReference type="ARBA" id="ARBA00005028"/>
    </source>
</evidence>
<accession>A0A2T2YEA5</accession>
<name>A0A2T2YEA5_9BACT</name>
<dbReference type="PANTHER" id="PTHR10091:SF0">
    <property type="entry name" value="GALACTOSE MUTAROTASE"/>
    <property type="match status" value="1"/>
</dbReference>
<keyword evidence="16" id="KW-0732">Signal</keyword>
<dbReference type="GO" id="GO:0030246">
    <property type="term" value="F:carbohydrate binding"/>
    <property type="evidence" value="ECO:0007669"/>
    <property type="project" value="InterPro"/>
</dbReference>
<dbReference type="InterPro" id="IPR047215">
    <property type="entry name" value="Galactose_mutarotase-like"/>
</dbReference>
<dbReference type="PANTHER" id="PTHR10091">
    <property type="entry name" value="ALDOSE-1-EPIMERASE"/>
    <property type="match status" value="1"/>
</dbReference>
<dbReference type="InterPro" id="IPR008183">
    <property type="entry name" value="Aldose_1/G6P_1-epimerase"/>
</dbReference>
<evidence type="ECO:0000256" key="1">
    <source>
        <dbReference type="ARBA" id="ARBA00001913"/>
    </source>
</evidence>
<protein>
    <recommendedName>
        <fullName evidence="11">Aldose 1-epimerase</fullName>
        <ecNumber evidence="11">5.1.3.3</ecNumber>
    </recommendedName>
</protein>
<reference evidence="17 18" key="1">
    <citation type="submission" date="2018-03" db="EMBL/GenBank/DDBJ databases">
        <title>Adhaeribacter sp. HMF7605 Genome sequencing and assembly.</title>
        <authorList>
            <person name="Kang H."/>
            <person name="Kang J."/>
            <person name="Cha I."/>
            <person name="Kim H."/>
            <person name="Joh K."/>
        </authorList>
    </citation>
    <scope>NUCLEOTIDE SEQUENCE [LARGE SCALE GENOMIC DNA]</scope>
    <source>
        <strain evidence="17 18">HMF7605</strain>
    </source>
</reference>
<evidence type="ECO:0000256" key="16">
    <source>
        <dbReference type="SAM" id="SignalP"/>
    </source>
</evidence>
<dbReference type="PIRSF" id="PIRSF005096">
    <property type="entry name" value="GALM"/>
    <property type="match status" value="1"/>
</dbReference>
<keyword evidence="7" id="KW-0597">Phosphoprotein</keyword>
<evidence type="ECO:0000313" key="17">
    <source>
        <dbReference type="EMBL" id="PSR53845.1"/>
    </source>
</evidence>
<evidence type="ECO:0000256" key="15">
    <source>
        <dbReference type="SAM" id="MobiDB-lite"/>
    </source>
</evidence>
<evidence type="ECO:0000256" key="14">
    <source>
        <dbReference type="PIRSR" id="PIRSR005096-3"/>
    </source>
</evidence>
<dbReference type="Proteomes" id="UP000240357">
    <property type="component" value="Unassembled WGS sequence"/>
</dbReference>
<feature type="signal peptide" evidence="16">
    <location>
        <begin position="1"/>
        <end position="23"/>
    </location>
</feature>
<dbReference type="OrthoDB" id="9779408at2"/>
<comment type="caution">
    <text evidence="17">The sequence shown here is derived from an EMBL/GenBank/DDBJ whole genome shotgun (WGS) entry which is preliminary data.</text>
</comment>
<evidence type="ECO:0000256" key="8">
    <source>
        <dbReference type="ARBA" id="ARBA00022837"/>
    </source>
</evidence>
<dbReference type="InterPro" id="IPR014718">
    <property type="entry name" value="GH-type_carb-bd"/>
</dbReference>
<evidence type="ECO:0000256" key="12">
    <source>
        <dbReference type="PIRSR" id="PIRSR005096-1"/>
    </source>
</evidence>
<feature type="active site" description="Proton acceptor" evidence="12">
    <location>
        <position position="367"/>
    </location>
</feature>
<evidence type="ECO:0000256" key="9">
    <source>
        <dbReference type="ARBA" id="ARBA00023235"/>
    </source>
</evidence>
<evidence type="ECO:0000256" key="5">
    <source>
        <dbReference type="ARBA" id="ARBA00011245"/>
    </source>
</evidence>
<keyword evidence="6" id="KW-0963">Cytoplasm</keyword>
<dbReference type="SUPFAM" id="SSF74650">
    <property type="entry name" value="Galactose mutarotase-like"/>
    <property type="match status" value="1"/>
</dbReference>
<evidence type="ECO:0000256" key="6">
    <source>
        <dbReference type="ARBA" id="ARBA00022490"/>
    </source>
</evidence>
<keyword evidence="10 11" id="KW-0119">Carbohydrate metabolism</keyword>
<evidence type="ECO:0000256" key="13">
    <source>
        <dbReference type="PIRSR" id="PIRSR005096-2"/>
    </source>
</evidence>
<keyword evidence="9 11" id="KW-0413">Isomerase</keyword>
<organism evidence="17 18">
    <name type="scientific">Adhaeribacter arboris</name>
    <dbReference type="NCBI Taxonomy" id="2072846"/>
    <lineage>
        <taxon>Bacteria</taxon>
        <taxon>Pseudomonadati</taxon>
        <taxon>Bacteroidota</taxon>
        <taxon>Cytophagia</taxon>
        <taxon>Cytophagales</taxon>
        <taxon>Hymenobacteraceae</taxon>
        <taxon>Adhaeribacter</taxon>
    </lineage>
</organism>
<evidence type="ECO:0000256" key="7">
    <source>
        <dbReference type="ARBA" id="ARBA00022553"/>
    </source>
</evidence>
<comment type="similarity">
    <text evidence="4 11">Belongs to the aldose epimerase family.</text>
</comment>
<dbReference type="CDD" id="cd09019">
    <property type="entry name" value="galactose_mutarotase_like"/>
    <property type="match status" value="1"/>
</dbReference>
<evidence type="ECO:0000256" key="2">
    <source>
        <dbReference type="ARBA" id="ARBA00004496"/>
    </source>
</evidence>
<dbReference type="UniPathway" id="UPA00242"/>
<gene>
    <name evidence="17" type="ORF">AHMF7605_10105</name>
</gene>
<evidence type="ECO:0000256" key="4">
    <source>
        <dbReference type="ARBA" id="ARBA00006206"/>
    </source>
</evidence>
<dbReference type="EC" id="5.1.3.3" evidence="11"/>
<dbReference type="GO" id="GO:0004034">
    <property type="term" value="F:aldose 1-epimerase activity"/>
    <property type="evidence" value="ECO:0007669"/>
    <property type="project" value="UniProtKB-EC"/>
</dbReference>
<dbReference type="FunFam" id="2.70.98.10:FF:000003">
    <property type="entry name" value="Aldose 1-epimerase"/>
    <property type="match status" value="1"/>
</dbReference>
<comment type="pathway">
    <text evidence="3 11">Carbohydrate metabolism; hexose metabolism.</text>
</comment>
<dbReference type="InterPro" id="IPR015443">
    <property type="entry name" value="Aldose_1-epimerase"/>
</dbReference>
<feature type="region of interest" description="Disordered" evidence="15">
    <location>
        <begin position="33"/>
        <end position="59"/>
    </location>
</feature>
<dbReference type="GO" id="GO:0033499">
    <property type="term" value="P:galactose catabolic process via UDP-galactose, Leloir pathway"/>
    <property type="evidence" value="ECO:0007669"/>
    <property type="project" value="TreeGrafter"/>
</dbReference>
<comment type="catalytic activity">
    <reaction evidence="11">
        <text>alpha-D-glucose = beta-D-glucose</text>
        <dbReference type="Rhea" id="RHEA:10264"/>
        <dbReference type="ChEBI" id="CHEBI:15903"/>
        <dbReference type="ChEBI" id="CHEBI:17925"/>
        <dbReference type="EC" id="5.1.3.3"/>
    </reaction>
</comment>
<comment type="cofactor">
    <cofactor evidence="1">
        <name>Ca(2+)</name>
        <dbReference type="ChEBI" id="CHEBI:29108"/>
    </cofactor>
</comment>
<evidence type="ECO:0000313" key="18">
    <source>
        <dbReference type="Proteomes" id="UP000240357"/>
    </source>
</evidence>